<evidence type="ECO:0000313" key="3">
    <source>
        <dbReference type="EMBL" id="GAA6144590.1"/>
    </source>
</evidence>
<dbReference type="RefSeq" id="WP_353293515.1">
    <property type="nucleotide sequence ID" value="NZ_BAABWH010000001.1"/>
</dbReference>
<evidence type="ECO:0000313" key="4">
    <source>
        <dbReference type="Proteomes" id="UP001481413"/>
    </source>
</evidence>
<reference evidence="3 4" key="1">
    <citation type="submission" date="2024-04" db="EMBL/GenBank/DDBJ databases">
        <title>Draft genome sequence of Thalassolituus maritimus NBRC 116585.</title>
        <authorList>
            <person name="Miyakawa T."/>
            <person name="Kusuya Y."/>
            <person name="Miura T."/>
        </authorList>
    </citation>
    <scope>NUCLEOTIDE SEQUENCE [LARGE SCALE GENOMIC DNA]</scope>
    <source>
        <strain evidence="3 4">5NW40-0001</strain>
    </source>
</reference>
<feature type="domain" description="YhdP central" evidence="2">
    <location>
        <begin position="4"/>
        <end position="1304"/>
    </location>
</feature>
<sequence>MLRSVWTQLWITLVVATVLLAFYTSLGRQLIPLIETQKPELESLLQQQLGLPVAVGVLEGDWNLLSPVVRIADVQIGAEEEHLSIGSVEAELDISASAFYLTPVFKRILIEQVRAPLSQDEEGRLFLGAQPLLDTARVKRQSKEPGGSGDTPPWLEWLGYQQAIILNDWEVTNRQGADDETLLVRNVTWRNRGQQHALEGDIAWGREDIADVFVSAELRGALWPWTDQEGQVYLRADEQQWSRWIPEDLPRELSLPSLRGSLEGWLSIDDGDLKSLYVRGEVPELVLDAPAKQLALTDGQLEISGERNDDDWHLSIRQAFTQNLPLSELRLSSVQLDDQRGWHMGIPEADLQQVSQFILDYNLLPERFSRYVLNLEPRGQASNVRVSIVPETELSGERGVDIRADLSDISTRAFIGIPEFNGADGHLHLQPQGGVAHISDPSLSMRLEDIYNPTWDLTDASARFYWDIKPDFFNLRLEDLDAGLRDARVYGDLAIRIPRRDTNVENHLALMLGIEQADIRLQEDLVPDMLDPSINEWLDAGLRYGTATNVAFILNGVTGGDIPDNGLTTQLYLEAENATIDYLEGWPSVTGVTGRVFMDTPNLDAWIDKGRTLGGKLSEGARVKLRDESQGTVLSVTGNIQGEASEALLYLQETPLADLIDRSLDDWVAEGDVATNLRLDIALSDEDATPDVELKSVFSDTRIQLTESDLEFSAVNGALTFDTDTGLFANNLQGETFGGPFSLDIQSVAVADSYRIEGDATGTAQWSAFKDWADLFLLDPVAGQLSYRANLGIDPALDKPFNLLIESDLQGTQISLPPPMGKAVEEQRSLTALVTPGEEIDISFNYDGILSTALAINDEGVRTGEVVLGGAEARIDNSPGIDIQGRVPGIINVSDWWDVWDRMMLLIDQEDAALAASGSLVVPSANALGNTNPVSSLQVSLDALDAWDIPVGVTRVAGTQEFGEWTIQVDNELSRGTVVIREDDAEPLVLMMDFVHVPEPAEPDPAAPVITNPTAGSESSPDDAQIAYDDPMAEFVPADIAAMDITIQELYYGTRNFGRWQATTRPEPSGLSLEILDSDMKGIQLQGSLDWIMREGQHATRVTGMDVSASNVADVQRAFRLQPVVEGERLTGKLNLDWIGSPAGFNTESLNGQASFRITNGRVNAEGAAALKAFGALNFNSIFRRLRLDFSDLVGSGLAFDTMKGAAKIDRGLLTLSEPVTVDGPGGKFLTSGTANLNTTELDMKLAVTLPITGTLPVITVLTGLANPVAAGAIYVTERMIGDELERFTSASYTIAGSWEEPEVKLNRAFDNEVEGKQSRGFMDRVLSIFGLGGDD</sequence>
<accession>A0ABP9ZWS6</accession>
<dbReference type="InterPro" id="IPR011836">
    <property type="entry name" value="YhdP"/>
</dbReference>
<dbReference type="EMBL" id="BAABWH010000001">
    <property type="protein sequence ID" value="GAA6144590.1"/>
    <property type="molecule type" value="Genomic_DNA"/>
</dbReference>
<dbReference type="InterPro" id="IPR025263">
    <property type="entry name" value="YhdP_central"/>
</dbReference>
<keyword evidence="4" id="KW-1185">Reference proteome</keyword>
<organism evidence="3 4">
    <name type="scientific">Thalassolituus maritimus</name>
    <dbReference type="NCBI Taxonomy" id="484498"/>
    <lineage>
        <taxon>Bacteria</taxon>
        <taxon>Pseudomonadati</taxon>
        <taxon>Pseudomonadota</taxon>
        <taxon>Gammaproteobacteria</taxon>
        <taxon>Oceanospirillales</taxon>
        <taxon>Oceanospirillaceae</taxon>
        <taxon>Thalassolituus</taxon>
    </lineage>
</organism>
<evidence type="ECO:0000256" key="1">
    <source>
        <dbReference type="SAM" id="MobiDB-lite"/>
    </source>
</evidence>
<comment type="caution">
    <text evidence="3">The sequence shown here is derived from an EMBL/GenBank/DDBJ whole genome shotgun (WGS) entry which is preliminary data.</text>
</comment>
<feature type="region of interest" description="Disordered" evidence="1">
    <location>
        <begin position="1003"/>
        <end position="1022"/>
    </location>
</feature>
<proteinExistence type="predicted"/>
<dbReference type="PANTHER" id="PTHR38690:SF1">
    <property type="entry name" value="PROTEASE"/>
    <property type="match status" value="1"/>
</dbReference>
<gene>
    <name evidence="3" type="ORF">NBRC116585_07070</name>
</gene>
<evidence type="ECO:0000259" key="2">
    <source>
        <dbReference type="Pfam" id="PF13116"/>
    </source>
</evidence>
<name>A0ABP9ZWS6_9GAMM</name>
<dbReference type="Proteomes" id="UP001481413">
    <property type="component" value="Unassembled WGS sequence"/>
</dbReference>
<protein>
    <submittedName>
        <fullName evidence="3">YhdP family protein</fullName>
    </submittedName>
</protein>
<dbReference type="NCBIfam" id="TIGR02099">
    <property type="entry name" value="YhdP family protein"/>
    <property type="match status" value="1"/>
</dbReference>
<dbReference type="PANTHER" id="PTHR38690">
    <property type="entry name" value="PROTEASE-RELATED"/>
    <property type="match status" value="1"/>
</dbReference>
<dbReference type="Pfam" id="PF13116">
    <property type="entry name" value="YhdP"/>
    <property type="match status" value="1"/>
</dbReference>